<dbReference type="STRING" id="1641875.XM53_07235"/>
<accession>A0A0T5NWR3</accession>
<dbReference type="PATRIC" id="fig|1641875.4.peg.3832"/>
<protein>
    <submittedName>
        <fullName evidence="1">Phosphoglycerate mutase</fullName>
    </submittedName>
</protein>
<gene>
    <name evidence="1" type="ORF">XM53_07235</name>
</gene>
<dbReference type="Proteomes" id="UP000051295">
    <property type="component" value="Unassembled WGS sequence"/>
</dbReference>
<dbReference type="OrthoDB" id="9810154at2"/>
<dbReference type="InterPro" id="IPR013078">
    <property type="entry name" value="His_Pase_superF_clade-1"/>
</dbReference>
<dbReference type="Pfam" id="PF00300">
    <property type="entry name" value="His_Phos_1"/>
    <property type="match status" value="1"/>
</dbReference>
<dbReference type="SMART" id="SM00855">
    <property type="entry name" value="PGAM"/>
    <property type="match status" value="1"/>
</dbReference>
<dbReference type="PANTHER" id="PTHR47623">
    <property type="entry name" value="OS09G0287300 PROTEIN"/>
    <property type="match status" value="1"/>
</dbReference>
<reference evidence="1 2" key="1">
    <citation type="submission" date="2015-04" db="EMBL/GenBank/DDBJ databases">
        <title>The draft genome sequence of Roseovarius sp.R12b.</title>
        <authorList>
            <person name="Li G."/>
            <person name="Lai Q."/>
            <person name="Shao Z."/>
            <person name="Yan P."/>
        </authorList>
    </citation>
    <scope>NUCLEOTIDE SEQUENCE [LARGE SCALE GENOMIC DNA]</scope>
    <source>
        <strain evidence="1 2">R12B</strain>
    </source>
</reference>
<dbReference type="RefSeq" id="WP_057791796.1">
    <property type="nucleotide sequence ID" value="NZ_LAXJ01000006.1"/>
</dbReference>
<sequence length="164" mass="18435">MRRLVLMRHAKSSWGDPGLDDHDRPLNKRGKRSADALGDWLRKQTIVVDEALVSSSARTVETLQRLGIDCDRQVLDQLYHAGSGDMLKALKTRATGQTILMLGHNPGIAWFARDLMLAQPDHPRFEDYPTGATLVARFDIDDWNALQPGTGRFEAFVTPRDLIE</sequence>
<proteinExistence type="predicted"/>
<dbReference type="SUPFAM" id="SSF53254">
    <property type="entry name" value="Phosphoglycerate mutase-like"/>
    <property type="match status" value="1"/>
</dbReference>
<dbReference type="PANTHER" id="PTHR47623:SF1">
    <property type="entry name" value="OS09G0287300 PROTEIN"/>
    <property type="match status" value="1"/>
</dbReference>
<organism evidence="1 2">
    <name type="scientific">Roseovarius atlanticus</name>
    <dbReference type="NCBI Taxonomy" id="1641875"/>
    <lineage>
        <taxon>Bacteria</taxon>
        <taxon>Pseudomonadati</taxon>
        <taxon>Pseudomonadota</taxon>
        <taxon>Alphaproteobacteria</taxon>
        <taxon>Rhodobacterales</taxon>
        <taxon>Roseobacteraceae</taxon>
        <taxon>Roseovarius</taxon>
    </lineage>
</organism>
<comment type="caution">
    <text evidence="1">The sequence shown here is derived from an EMBL/GenBank/DDBJ whole genome shotgun (WGS) entry which is preliminary data.</text>
</comment>
<evidence type="ECO:0000313" key="2">
    <source>
        <dbReference type="Proteomes" id="UP000051295"/>
    </source>
</evidence>
<evidence type="ECO:0000313" key="1">
    <source>
        <dbReference type="EMBL" id="KRS13373.1"/>
    </source>
</evidence>
<name>A0A0T5NWR3_9RHOB</name>
<keyword evidence="2" id="KW-1185">Reference proteome</keyword>
<dbReference type="EMBL" id="LAXJ01000006">
    <property type="protein sequence ID" value="KRS13373.1"/>
    <property type="molecule type" value="Genomic_DNA"/>
</dbReference>
<dbReference type="CDD" id="cd07067">
    <property type="entry name" value="HP_PGM_like"/>
    <property type="match status" value="1"/>
</dbReference>
<dbReference type="AlphaFoldDB" id="A0A0T5NWR3"/>
<dbReference type="Gene3D" id="3.40.50.1240">
    <property type="entry name" value="Phosphoglycerate mutase-like"/>
    <property type="match status" value="1"/>
</dbReference>
<dbReference type="InterPro" id="IPR029033">
    <property type="entry name" value="His_PPase_superfam"/>
</dbReference>